<dbReference type="Pfam" id="PF00903">
    <property type="entry name" value="Glyoxalase"/>
    <property type="match status" value="1"/>
</dbReference>
<dbReference type="OrthoDB" id="9795306at2"/>
<dbReference type="STRING" id="1742973.COMA2_50226"/>
<dbReference type="InterPro" id="IPR004360">
    <property type="entry name" value="Glyas_Fos-R_dOase_dom"/>
</dbReference>
<dbReference type="Gene3D" id="3.30.720.110">
    <property type="match status" value="1"/>
</dbReference>
<sequence length="154" mass="16725">MNKPVKPIPDGMHTVTPHLVCAGAAKAIEFYKKAFNAVELGKVPGPEGKLLHALIRIGDSPVMLVDEFPDHNSLGPKSLKGSPVTIHLYVQDVESVFNQAVAAGATIMMPVADMFWGDRYGVLEDPFGHQWSVATHVRDVNPDELQKEARKACG</sequence>
<dbReference type="GO" id="GO:0051213">
    <property type="term" value="F:dioxygenase activity"/>
    <property type="evidence" value="ECO:0007669"/>
    <property type="project" value="UniProtKB-KW"/>
</dbReference>
<dbReference type="Proteomes" id="UP000198736">
    <property type="component" value="Unassembled WGS sequence"/>
</dbReference>
<dbReference type="AlphaFoldDB" id="A0A0S4LPU0"/>
<dbReference type="InterPro" id="IPR029068">
    <property type="entry name" value="Glyas_Bleomycin-R_OHBP_Dase"/>
</dbReference>
<organism evidence="2 3">
    <name type="scientific">Candidatus Nitrospira nitrificans</name>
    <dbReference type="NCBI Taxonomy" id="1742973"/>
    <lineage>
        <taxon>Bacteria</taxon>
        <taxon>Pseudomonadati</taxon>
        <taxon>Nitrospirota</taxon>
        <taxon>Nitrospiria</taxon>
        <taxon>Nitrospirales</taxon>
        <taxon>Nitrospiraceae</taxon>
        <taxon>Nitrospira</taxon>
    </lineage>
</organism>
<evidence type="ECO:0000313" key="2">
    <source>
        <dbReference type="EMBL" id="CUS38701.1"/>
    </source>
</evidence>
<protein>
    <submittedName>
        <fullName evidence="2">Glyoxalase/bleomycin resistance protein/dioxygenase</fullName>
    </submittedName>
</protein>
<evidence type="ECO:0000313" key="3">
    <source>
        <dbReference type="Proteomes" id="UP000198736"/>
    </source>
</evidence>
<dbReference type="PANTHER" id="PTHR34109:SF1">
    <property type="entry name" value="VOC DOMAIN-CONTAINING PROTEIN"/>
    <property type="match status" value="1"/>
</dbReference>
<gene>
    <name evidence="2" type="ORF">COMA2_50226</name>
</gene>
<keyword evidence="3" id="KW-1185">Reference proteome</keyword>
<dbReference type="PROSITE" id="PS51819">
    <property type="entry name" value="VOC"/>
    <property type="match status" value="1"/>
</dbReference>
<dbReference type="PANTHER" id="PTHR34109">
    <property type="entry name" value="BNAUNNG04460D PROTEIN-RELATED"/>
    <property type="match status" value="1"/>
</dbReference>
<dbReference type="SUPFAM" id="SSF54593">
    <property type="entry name" value="Glyoxalase/Bleomycin resistance protein/Dihydroxybiphenyl dioxygenase"/>
    <property type="match status" value="1"/>
</dbReference>
<accession>A0A0S4LPU0</accession>
<evidence type="ECO:0000259" key="1">
    <source>
        <dbReference type="PROSITE" id="PS51819"/>
    </source>
</evidence>
<keyword evidence="2" id="KW-0560">Oxidoreductase</keyword>
<dbReference type="Gene3D" id="3.30.720.120">
    <property type="match status" value="1"/>
</dbReference>
<feature type="domain" description="VOC" evidence="1">
    <location>
        <begin position="11"/>
        <end position="136"/>
    </location>
</feature>
<dbReference type="EMBL" id="CZPZ01000032">
    <property type="protein sequence ID" value="CUS38701.1"/>
    <property type="molecule type" value="Genomic_DNA"/>
</dbReference>
<dbReference type="InterPro" id="IPR037523">
    <property type="entry name" value="VOC_core"/>
</dbReference>
<dbReference type="RefSeq" id="WP_090900760.1">
    <property type="nucleotide sequence ID" value="NZ_CZPZ01000032.1"/>
</dbReference>
<dbReference type="CDD" id="cd07246">
    <property type="entry name" value="VOC_like"/>
    <property type="match status" value="1"/>
</dbReference>
<reference evidence="3" key="1">
    <citation type="submission" date="2015-10" db="EMBL/GenBank/DDBJ databases">
        <authorList>
            <person name="Luecker S."/>
            <person name="Luecker S."/>
        </authorList>
    </citation>
    <scope>NUCLEOTIDE SEQUENCE [LARGE SCALE GENOMIC DNA]</scope>
</reference>
<name>A0A0S4LPU0_9BACT</name>
<keyword evidence="2" id="KW-0223">Dioxygenase</keyword>
<proteinExistence type="predicted"/>